<dbReference type="Gene3D" id="2.40.30.100">
    <property type="entry name" value="AF2212/PG0164-like"/>
    <property type="match status" value="1"/>
</dbReference>
<reference evidence="1 2" key="1">
    <citation type="submission" date="2019-03" db="EMBL/GenBank/DDBJ databases">
        <title>Genomics of glacier-inhabiting Cryobacterium strains.</title>
        <authorList>
            <person name="Liu Q."/>
            <person name="Xin Y.-H."/>
        </authorList>
    </citation>
    <scope>NUCLEOTIDE SEQUENCE [LARGE SCALE GENOMIC DNA]</scope>
    <source>
        <strain evidence="1 2">CGMCC 1.10440</strain>
    </source>
</reference>
<sequence length="95" mass="10231">MELSFSGEIWYWRGPSPFHFVTVPEDVAADLHAVSSQVTYGWGMIPVTLTVGSTTRTTSLFPKDGGYIVPLRADLRAAEGLDVGDAVDIRMSVGG</sequence>
<evidence type="ECO:0000313" key="1">
    <source>
        <dbReference type="EMBL" id="TFB80487.1"/>
    </source>
</evidence>
<dbReference type="RefSeq" id="WP_104096341.1">
    <property type="nucleotide sequence ID" value="NZ_JACHBP010000001.1"/>
</dbReference>
<gene>
    <name evidence="1" type="ORF">E3N84_10860</name>
</gene>
<dbReference type="InterPro" id="IPR015018">
    <property type="entry name" value="DUF1905"/>
</dbReference>
<dbReference type="Pfam" id="PF08922">
    <property type="entry name" value="DUF1905"/>
    <property type="match status" value="1"/>
</dbReference>
<organism evidence="1 2">
    <name type="scientific">Terrimesophilobacter mesophilus</name>
    <dbReference type="NCBI Taxonomy" id="433647"/>
    <lineage>
        <taxon>Bacteria</taxon>
        <taxon>Bacillati</taxon>
        <taxon>Actinomycetota</taxon>
        <taxon>Actinomycetes</taxon>
        <taxon>Micrococcales</taxon>
        <taxon>Microbacteriaceae</taxon>
        <taxon>Terrimesophilobacter</taxon>
    </lineage>
</organism>
<dbReference type="Proteomes" id="UP000298488">
    <property type="component" value="Unassembled WGS sequence"/>
</dbReference>
<accession>A0A4R8VF72</accession>
<evidence type="ECO:0000313" key="2">
    <source>
        <dbReference type="Proteomes" id="UP000298488"/>
    </source>
</evidence>
<protein>
    <submittedName>
        <fullName evidence="1">DUF1905 domain-containing protein</fullName>
    </submittedName>
</protein>
<name>A0A4R8VF72_9MICO</name>
<dbReference type="OrthoDB" id="9808666at2"/>
<comment type="caution">
    <text evidence="1">The sequence shown here is derived from an EMBL/GenBank/DDBJ whole genome shotgun (WGS) entry which is preliminary data.</text>
</comment>
<dbReference type="EMBL" id="SOFI01000003">
    <property type="protein sequence ID" value="TFB80487.1"/>
    <property type="molecule type" value="Genomic_DNA"/>
</dbReference>
<dbReference type="SUPFAM" id="SSF141694">
    <property type="entry name" value="AF2212/PG0164-like"/>
    <property type="match status" value="1"/>
</dbReference>
<proteinExistence type="predicted"/>
<keyword evidence="2" id="KW-1185">Reference proteome</keyword>
<dbReference type="AlphaFoldDB" id="A0A4R8VF72"/>
<dbReference type="InterPro" id="IPR037079">
    <property type="entry name" value="AF2212/PG0164-like_sf"/>
</dbReference>